<organism evidence="1 2">
    <name type="scientific">Streptomyces cylindrosporus</name>
    <dbReference type="NCBI Taxonomy" id="2927583"/>
    <lineage>
        <taxon>Bacteria</taxon>
        <taxon>Bacillati</taxon>
        <taxon>Actinomycetota</taxon>
        <taxon>Actinomycetes</taxon>
        <taxon>Kitasatosporales</taxon>
        <taxon>Streptomycetaceae</taxon>
        <taxon>Streptomyces</taxon>
    </lineage>
</organism>
<reference evidence="1" key="1">
    <citation type="submission" date="2022-03" db="EMBL/GenBank/DDBJ databases">
        <title>Streptomyces 7R015 and 7R016 isolated from Barleria lupulina in Thailand.</title>
        <authorList>
            <person name="Kanchanasin P."/>
            <person name="Phongsopitanun W."/>
            <person name="Tanasupawat S."/>
        </authorList>
    </citation>
    <scope>NUCLEOTIDE SEQUENCE</scope>
    <source>
        <strain evidence="1">7R015</strain>
    </source>
</reference>
<dbReference type="Proteomes" id="UP001165269">
    <property type="component" value="Unassembled WGS sequence"/>
</dbReference>
<gene>
    <name evidence="1" type="ORF">MQP27_13775</name>
</gene>
<accession>A0ABS9Y4N3</accession>
<name>A0ABS9Y4N3_9ACTN</name>
<dbReference type="EMBL" id="JALDAY010000004">
    <property type="protein sequence ID" value="MCI3272181.1"/>
    <property type="molecule type" value="Genomic_DNA"/>
</dbReference>
<evidence type="ECO:0000313" key="2">
    <source>
        <dbReference type="Proteomes" id="UP001165269"/>
    </source>
</evidence>
<dbReference type="RefSeq" id="WP_242765347.1">
    <property type="nucleotide sequence ID" value="NZ_JALDAY010000004.1"/>
</dbReference>
<keyword evidence="2" id="KW-1185">Reference proteome</keyword>
<evidence type="ECO:0000313" key="1">
    <source>
        <dbReference type="EMBL" id="MCI3272181.1"/>
    </source>
</evidence>
<sequence>MAKPNLVRIPGDKDSLAEGILRRTEGGIDQGLLASLTDGDRRALGRYGVRMASVALRHSSSAELETALLAYGMSGAGQEDARDMMVGMSLHHVVAQLIGLHPGPLFIQIADRLPGGAAANAMRQFAVREDVSLTAFGWKLVDTPDGPDFCPV</sequence>
<protein>
    <submittedName>
        <fullName evidence="1">Uncharacterized protein</fullName>
    </submittedName>
</protein>
<proteinExistence type="predicted"/>
<comment type="caution">
    <text evidence="1">The sequence shown here is derived from an EMBL/GenBank/DDBJ whole genome shotgun (WGS) entry which is preliminary data.</text>
</comment>